<feature type="transmembrane region" description="Helical" evidence="8">
    <location>
        <begin position="432"/>
        <end position="454"/>
    </location>
</feature>
<protein>
    <submittedName>
        <fullName evidence="9">Probable DUR3-Urea permease</fullName>
    </submittedName>
</protein>
<dbReference type="VEuPathDB" id="FungiDB:sr16784"/>
<dbReference type="Pfam" id="PF00474">
    <property type="entry name" value="SSF"/>
    <property type="match status" value="1"/>
</dbReference>
<feature type="transmembrane region" description="Helical" evidence="8">
    <location>
        <begin position="300"/>
        <end position="320"/>
    </location>
</feature>
<comment type="similarity">
    <text evidence="2 6">Belongs to the sodium:solute symporter (SSF) (TC 2.A.21) family.</text>
</comment>
<evidence type="ECO:0000313" key="9">
    <source>
        <dbReference type="EMBL" id="CBQ71525.1"/>
    </source>
</evidence>
<dbReference type="Gene3D" id="1.20.1730.10">
    <property type="entry name" value="Sodium/glucose cotransporter"/>
    <property type="match status" value="1"/>
</dbReference>
<feature type="region of interest" description="Disordered" evidence="7">
    <location>
        <begin position="546"/>
        <end position="572"/>
    </location>
</feature>
<feature type="transmembrane region" description="Helical" evidence="8">
    <location>
        <begin position="93"/>
        <end position="113"/>
    </location>
</feature>
<dbReference type="OrthoDB" id="6132759at2759"/>
<feature type="transmembrane region" description="Helical" evidence="8">
    <location>
        <begin position="200"/>
        <end position="219"/>
    </location>
</feature>
<evidence type="ECO:0000256" key="1">
    <source>
        <dbReference type="ARBA" id="ARBA00004141"/>
    </source>
</evidence>
<dbReference type="AlphaFoldDB" id="E6ZWB8"/>
<feature type="transmembrane region" description="Helical" evidence="8">
    <location>
        <begin position="14"/>
        <end position="33"/>
    </location>
</feature>
<evidence type="ECO:0000256" key="3">
    <source>
        <dbReference type="ARBA" id="ARBA00022692"/>
    </source>
</evidence>
<feature type="transmembrane region" description="Helical" evidence="8">
    <location>
        <begin position="341"/>
        <end position="368"/>
    </location>
</feature>
<feature type="transmembrane region" description="Helical" evidence="8">
    <location>
        <begin position="164"/>
        <end position="188"/>
    </location>
</feature>
<keyword evidence="4 8" id="KW-1133">Transmembrane helix</keyword>
<feature type="compositionally biased region" description="Polar residues" evidence="7">
    <location>
        <begin position="692"/>
        <end position="701"/>
    </location>
</feature>
<dbReference type="Proteomes" id="UP000008867">
    <property type="component" value="Chromosome 22"/>
</dbReference>
<organism evidence="9 10">
    <name type="scientific">Sporisorium reilianum (strain SRZ2)</name>
    <name type="common">Maize head smut fungus</name>
    <dbReference type="NCBI Taxonomy" id="999809"/>
    <lineage>
        <taxon>Eukaryota</taxon>
        <taxon>Fungi</taxon>
        <taxon>Dikarya</taxon>
        <taxon>Basidiomycota</taxon>
        <taxon>Ustilaginomycotina</taxon>
        <taxon>Ustilaginomycetes</taxon>
        <taxon>Ustilaginales</taxon>
        <taxon>Ustilaginaceae</taxon>
        <taxon>Sporisorium</taxon>
    </lineage>
</organism>
<keyword evidence="5 8" id="KW-0472">Membrane</keyword>
<evidence type="ECO:0000256" key="8">
    <source>
        <dbReference type="SAM" id="Phobius"/>
    </source>
</evidence>
<evidence type="ECO:0000256" key="6">
    <source>
        <dbReference type="RuleBase" id="RU362091"/>
    </source>
</evidence>
<evidence type="ECO:0000256" key="7">
    <source>
        <dbReference type="SAM" id="MobiDB-lite"/>
    </source>
</evidence>
<dbReference type="NCBIfam" id="TIGR00813">
    <property type="entry name" value="sss"/>
    <property type="match status" value="1"/>
</dbReference>
<feature type="transmembrane region" description="Helical" evidence="8">
    <location>
        <begin position="54"/>
        <end position="73"/>
    </location>
</feature>
<dbReference type="CDD" id="cd11476">
    <property type="entry name" value="SLC5sbd_DUR3"/>
    <property type="match status" value="1"/>
</dbReference>
<dbReference type="EMBL" id="FQ311444">
    <property type="protein sequence ID" value="CBQ71525.1"/>
    <property type="molecule type" value="Genomic_DNA"/>
</dbReference>
<dbReference type="PANTHER" id="PTHR46154">
    <property type="match status" value="1"/>
</dbReference>
<evidence type="ECO:0000256" key="4">
    <source>
        <dbReference type="ARBA" id="ARBA00022989"/>
    </source>
</evidence>
<dbReference type="GO" id="GO:0015204">
    <property type="term" value="F:urea transmembrane transporter activity"/>
    <property type="evidence" value="ECO:0007669"/>
    <property type="project" value="InterPro"/>
</dbReference>
<dbReference type="InterPro" id="IPR031155">
    <property type="entry name" value="DUR"/>
</dbReference>
<feature type="transmembrane region" description="Helical" evidence="8">
    <location>
        <begin position="616"/>
        <end position="641"/>
    </location>
</feature>
<keyword evidence="10" id="KW-1185">Reference proteome</keyword>
<evidence type="ECO:0000256" key="2">
    <source>
        <dbReference type="ARBA" id="ARBA00006434"/>
    </source>
</evidence>
<dbReference type="InterPro" id="IPR038377">
    <property type="entry name" value="Na/Glc_symporter_sf"/>
</dbReference>
<sequence>MAADSIAPPLSQGVGYGVVLGFGFAFAGVMFYITRLLWRFNGEDNSHFETYATAGRKVGTGLTATAVFSSWAWSTALLSSSLPDPESHIGLAGAYWFAAGCLVQISAFALLAIQSKLKTPHAHTVLEVVKVRYGTAAHWLYMFFCLANNLIAIANMLLGASATVSALTGMHIIASTFLLPVGVCLYTISGGLKATFLTDWMHSVALLIIVLFLTLKTITNDAIQSPGHLWELVREANVNNPIAGNYRGSVLTMTSKGAVEFGILHTLGNFGLVVTDSSYWQKAYSADIAAAVPGYILGGVLYFGLPWCLGTVMGLAGWSLQSNPIWPAYPRPLSSTELSAGLPLAYAALAVAGKGGAVAVVILIFMAVTSTTSAQLIAVSSIVSSDIYHTYLNPRASDAQVIRVSRAACIAFAVFASAFSTMLYYVGISLTWTLYFLGLITCPAMVTLPLTVLWRRQTWAAAVVAPVVGMGAGLATWLATASVYGGGGGGVLDVTTTGELLPCMWGTIVAAVVPAILSPLITFAWPQEPFEWHRFSDIRLIAHDSSSQTSSTDLSTPRTDPEKPKRDTSPYTPAEQRFMHTQSHVAGWTGLALFLAVWILWPFIMYAAHYEFSRRFFVGWVVVAVIWAFAALLIFTFLPLFEGRRLIARIVVGVFAGKERKEKEEKRRGSHATTTTSEGGVGGKGVLESPGASVNSDDISA</sequence>
<dbReference type="PROSITE" id="PS50283">
    <property type="entry name" value="NA_SOLUT_SYMP_3"/>
    <property type="match status" value="1"/>
</dbReference>
<feature type="transmembrane region" description="Helical" evidence="8">
    <location>
        <begin position="461"/>
        <end position="484"/>
    </location>
</feature>
<feature type="region of interest" description="Disordered" evidence="7">
    <location>
        <begin position="661"/>
        <end position="701"/>
    </location>
</feature>
<feature type="transmembrane region" description="Helical" evidence="8">
    <location>
        <begin position="404"/>
        <end position="426"/>
    </location>
</feature>
<name>E6ZWB8_SPORE</name>
<feature type="compositionally biased region" description="Basic and acidic residues" evidence="7">
    <location>
        <begin position="559"/>
        <end position="568"/>
    </location>
</feature>
<feature type="transmembrane region" description="Helical" evidence="8">
    <location>
        <begin position="585"/>
        <end position="604"/>
    </location>
</feature>
<feature type="transmembrane region" description="Helical" evidence="8">
    <location>
        <begin position="504"/>
        <end position="525"/>
    </location>
</feature>
<dbReference type="HOGENOM" id="CLU_010778_2_1_1"/>
<dbReference type="PANTHER" id="PTHR46154:SF1">
    <property type="entry name" value="ACTIVE TRANSPORTER, PUTATIVE (AFU_ORTHOLOGUE AFUA_1G17570)-RELATED"/>
    <property type="match status" value="1"/>
</dbReference>
<dbReference type="InterPro" id="IPR001734">
    <property type="entry name" value="Na/solute_symporter"/>
</dbReference>
<gene>
    <name evidence="9" type="ORF">sr16784</name>
</gene>
<feature type="compositionally biased region" description="Low complexity" evidence="7">
    <location>
        <begin position="546"/>
        <end position="556"/>
    </location>
</feature>
<proteinExistence type="inferred from homology"/>
<accession>E6ZWB8</accession>
<dbReference type="GO" id="GO:0005886">
    <property type="term" value="C:plasma membrane"/>
    <property type="evidence" value="ECO:0007669"/>
    <property type="project" value="TreeGrafter"/>
</dbReference>
<dbReference type="eggNOG" id="KOG2348">
    <property type="taxonomic scope" value="Eukaryota"/>
</dbReference>
<keyword evidence="3 8" id="KW-0812">Transmembrane</keyword>
<feature type="transmembrane region" description="Helical" evidence="8">
    <location>
        <begin position="139"/>
        <end position="158"/>
    </location>
</feature>
<evidence type="ECO:0000256" key="5">
    <source>
        <dbReference type="ARBA" id="ARBA00023136"/>
    </source>
</evidence>
<reference evidence="9 10" key="1">
    <citation type="journal article" date="2010" name="Science">
        <title>Pathogenicity determinants in smut fungi revealed by genome comparison.</title>
        <authorList>
            <person name="Schirawski J."/>
            <person name="Mannhaupt G."/>
            <person name="Muench K."/>
            <person name="Brefort T."/>
            <person name="Schipper K."/>
            <person name="Doehlemann G."/>
            <person name="Di Stasio M."/>
            <person name="Roessel N."/>
            <person name="Mendoza-Mendoza A."/>
            <person name="Pester D."/>
            <person name="Mueller O."/>
            <person name="Winterberg B."/>
            <person name="Meyer E."/>
            <person name="Ghareeb H."/>
            <person name="Wollenberg T."/>
            <person name="Muensterkoetter M."/>
            <person name="Wong P."/>
            <person name="Walter M."/>
            <person name="Stukenbrock E."/>
            <person name="Gueldener U."/>
            <person name="Kahmann R."/>
        </authorList>
    </citation>
    <scope>NUCLEOTIDE SEQUENCE [LARGE SCALE GENOMIC DNA]</scope>
    <source>
        <strain evidence="10">SRZ2</strain>
    </source>
</reference>
<evidence type="ECO:0000313" key="10">
    <source>
        <dbReference type="Proteomes" id="UP000008867"/>
    </source>
</evidence>
<comment type="subcellular location">
    <subcellularLocation>
        <location evidence="1">Membrane</location>
        <topology evidence="1">Multi-pass membrane protein</topology>
    </subcellularLocation>
</comment>